<organism evidence="2 3">
    <name type="scientific">Chryseotalea sanaruensis</name>
    <dbReference type="NCBI Taxonomy" id="2482724"/>
    <lineage>
        <taxon>Bacteria</taxon>
        <taxon>Pseudomonadati</taxon>
        <taxon>Bacteroidota</taxon>
        <taxon>Cytophagia</taxon>
        <taxon>Cytophagales</taxon>
        <taxon>Chryseotaleaceae</taxon>
        <taxon>Chryseotalea</taxon>
    </lineage>
</organism>
<feature type="compositionally biased region" description="Basic and acidic residues" evidence="1">
    <location>
        <begin position="1"/>
        <end position="15"/>
    </location>
</feature>
<comment type="caution">
    <text evidence="2">The sequence shown here is derived from an EMBL/GenBank/DDBJ whole genome shotgun (WGS) entry which is preliminary data.</text>
</comment>
<evidence type="ECO:0000256" key="1">
    <source>
        <dbReference type="SAM" id="MobiDB-lite"/>
    </source>
</evidence>
<feature type="region of interest" description="Disordered" evidence="1">
    <location>
        <begin position="1"/>
        <end position="23"/>
    </location>
</feature>
<dbReference type="EMBL" id="BHXQ01000001">
    <property type="protein sequence ID" value="GCC50486.1"/>
    <property type="molecule type" value="Genomic_DNA"/>
</dbReference>
<accession>A0A401U6Q8</accession>
<protein>
    <submittedName>
        <fullName evidence="2">Uncharacterized protein</fullName>
    </submittedName>
</protein>
<sequence>MSDKSMSDRLQKDLSNRNSGISNQQLNWFESNDGFYTNYSINNEEYMSRYDKEGNYIESMRKKAWNDQVPANIRTSFDNSNYKSQNVSGYWEVSDDNRKGYYMELKDDNGKMTKVWVDDKGKFSSTPFKAKPNN</sequence>
<dbReference type="Proteomes" id="UP000288227">
    <property type="component" value="Unassembled WGS sequence"/>
</dbReference>
<evidence type="ECO:0000313" key="3">
    <source>
        <dbReference type="Proteomes" id="UP000288227"/>
    </source>
</evidence>
<proteinExistence type="predicted"/>
<keyword evidence="3" id="KW-1185">Reference proteome</keyword>
<dbReference type="AlphaFoldDB" id="A0A401U6Q8"/>
<reference evidence="2 3" key="1">
    <citation type="submission" date="2018-11" db="EMBL/GenBank/DDBJ databases">
        <title>Chryseotalea sanarue gen. nov., sp., nov., a member of the family Cytophagaceae, isolated from a brackish lake in Hamamatsu Japan.</title>
        <authorList>
            <person name="Maejima Y."/>
            <person name="Iino T."/>
            <person name="Muraguchi Y."/>
            <person name="Fukuda K."/>
            <person name="Ohkuma M."/>
            <person name="Moriuchi R."/>
            <person name="Dohra H."/>
            <person name="Kimbara K."/>
            <person name="Shintani M."/>
        </authorList>
    </citation>
    <scope>NUCLEOTIDE SEQUENCE [LARGE SCALE GENOMIC DNA]</scope>
    <source>
        <strain evidence="2 3">Ys</strain>
    </source>
</reference>
<gene>
    <name evidence="2" type="ORF">SanaruYs_07010</name>
</gene>
<name>A0A401U6Q8_9BACT</name>
<evidence type="ECO:0000313" key="2">
    <source>
        <dbReference type="EMBL" id="GCC50486.1"/>
    </source>
</evidence>